<evidence type="ECO:0000256" key="2">
    <source>
        <dbReference type="ARBA" id="ARBA00023015"/>
    </source>
</evidence>
<dbReference type="Proteomes" id="UP001190926">
    <property type="component" value="Unassembled WGS sequence"/>
</dbReference>
<dbReference type="EMBL" id="SDAM02000086">
    <property type="protein sequence ID" value="KAH6831629.1"/>
    <property type="molecule type" value="Genomic_DNA"/>
</dbReference>
<dbReference type="InterPro" id="IPR003340">
    <property type="entry name" value="B3_DNA-bd"/>
</dbReference>
<evidence type="ECO:0000256" key="4">
    <source>
        <dbReference type="ARBA" id="ARBA00023163"/>
    </source>
</evidence>
<dbReference type="GO" id="GO:0003677">
    <property type="term" value="F:DNA binding"/>
    <property type="evidence" value="ECO:0007669"/>
    <property type="project" value="UniProtKB-KW"/>
</dbReference>
<evidence type="ECO:0000313" key="7">
    <source>
        <dbReference type="EMBL" id="KAH6831629.1"/>
    </source>
</evidence>
<dbReference type="InterPro" id="IPR039218">
    <property type="entry name" value="REM_fam"/>
</dbReference>
<dbReference type="PROSITE" id="PS50863">
    <property type="entry name" value="B3"/>
    <property type="match status" value="2"/>
</dbReference>
<dbReference type="GO" id="GO:0005634">
    <property type="term" value="C:nucleus"/>
    <property type="evidence" value="ECO:0007669"/>
    <property type="project" value="UniProtKB-SubCell"/>
</dbReference>
<dbReference type="AlphaFoldDB" id="A0AAD4JD49"/>
<sequence length="245" mass="28053">MDRKQSQCGNRFFKIMIPGSFEQKLKVPPAFCKKLKREKSKKAIIEGCRGRFTVGVGRHRGDDEITFEDGWPQFVDENELSVGDLLVFEHTRDLHFKVGVFGASTMERHYLDHPNNHHQQHCRGKREAEEKTADSQILHFSVTMRPYTATKKAKVCIPAAFGRCHNLEQKSSVKLRDGKKREFAVKLQIQSGMRPFLSSGWHHFYVSNELKTGDVCVFKLDPTSITSSTPLFGVKVLRNNQEFLG</sequence>
<comment type="caution">
    <text evidence="7">The sequence shown here is derived from an EMBL/GenBank/DDBJ whole genome shotgun (WGS) entry which is preliminary data.</text>
</comment>
<keyword evidence="2" id="KW-0805">Transcription regulation</keyword>
<dbReference type="SMART" id="SM01019">
    <property type="entry name" value="B3"/>
    <property type="match status" value="2"/>
</dbReference>
<evidence type="ECO:0000256" key="1">
    <source>
        <dbReference type="ARBA" id="ARBA00004123"/>
    </source>
</evidence>
<reference evidence="7 8" key="1">
    <citation type="journal article" date="2021" name="Nat. Commun.">
        <title>Incipient diploidization of the medicinal plant Perilla within 10,000 years.</title>
        <authorList>
            <person name="Zhang Y."/>
            <person name="Shen Q."/>
            <person name="Leng L."/>
            <person name="Zhang D."/>
            <person name="Chen S."/>
            <person name="Shi Y."/>
            <person name="Ning Z."/>
            <person name="Chen S."/>
        </authorList>
    </citation>
    <scope>NUCLEOTIDE SEQUENCE [LARGE SCALE GENOMIC DNA]</scope>
    <source>
        <strain evidence="8">cv. PC099</strain>
    </source>
</reference>
<evidence type="ECO:0000313" key="8">
    <source>
        <dbReference type="Proteomes" id="UP001190926"/>
    </source>
</evidence>
<feature type="domain" description="TF-B3" evidence="6">
    <location>
        <begin position="140"/>
        <end position="240"/>
    </location>
</feature>
<organism evidence="7 8">
    <name type="scientific">Perilla frutescens var. hirtella</name>
    <name type="common">Perilla citriodora</name>
    <name type="synonym">Perilla setoyensis</name>
    <dbReference type="NCBI Taxonomy" id="608512"/>
    <lineage>
        <taxon>Eukaryota</taxon>
        <taxon>Viridiplantae</taxon>
        <taxon>Streptophyta</taxon>
        <taxon>Embryophyta</taxon>
        <taxon>Tracheophyta</taxon>
        <taxon>Spermatophyta</taxon>
        <taxon>Magnoliopsida</taxon>
        <taxon>eudicotyledons</taxon>
        <taxon>Gunneridae</taxon>
        <taxon>Pentapetalae</taxon>
        <taxon>asterids</taxon>
        <taxon>lamiids</taxon>
        <taxon>Lamiales</taxon>
        <taxon>Lamiaceae</taxon>
        <taxon>Nepetoideae</taxon>
        <taxon>Elsholtzieae</taxon>
        <taxon>Perilla</taxon>
    </lineage>
</organism>
<dbReference type="CDD" id="cd10017">
    <property type="entry name" value="B3_DNA"/>
    <property type="match status" value="2"/>
</dbReference>
<gene>
    <name evidence="7" type="ORF">C2S53_009104</name>
</gene>
<comment type="subcellular location">
    <subcellularLocation>
        <location evidence="1">Nucleus</location>
    </subcellularLocation>
</comment>
<dbReference type="PANTHER" id="PTHR31674">
    <property type="entry name" value="B3 DOMAIN-CONTAINING PROTEIN REM-LIKE 3-RELATED"/>
    <property type="match status" value="1"/>
</dbReference>
<keyword evidence="4" id="KW-0804">Transcription</keyword>
<proteinExistence type="predicted"/>
<keyword evidence="3" id="KW-0238">DNA-binding</keyword>
<dbReference type="SUPFAM" id="SSF101936">
    <property type="entry name" value="DNA-binding pseudobarrel domain"/>
    <property type="match status" value="2"/>
</dbReference>
<evidence type="ECO:0000256" key="5">
    <source>
        <dbReference type="ARBA" id="ARBA00023242"/>
    </source>
</evidence>
<evidence type="ECO:0000256" key="3">
    <source>
        <dbReference type="ARBA" id="ARBA00023125"/>
    </source>
</evidence>
<dbReference type="InterPro" id="IPR015300">
    <property type="entry name" value="DNA-bd_pseudobarrel_sf"/>
</dbReference>
<feature type="domain" description="TF-B3" evidence="6">
    <location>
        <begin position="10"/>
        <end position="104"/>
    </location>
</feature>
<keyword evidence="5" id="KW-0539">Nucleus</keyword>
<dbReference type="Gene3D" id="2.40.330.10">
    <property type="entry name" value="DNA-binding pseudobarrel domain"/>
    <property type="match status" value="2"/>
</dbReference>
<protein>
    <recommendedName>
        <fullName evidence="6">TF-B3 domain-containing protein</fullName>
    </recommendedName>
</protein>
<dbReference type="Pfam" id="PF02362">
    <property type="entry name" value="B3"/>
    <property type="match status" value="2"/>
</dbReference>
<name>A0AAD4JD49_PERFH</name>
<dbReference type="PANTHER" id="PTHR31674:SF21">
    <property type="entry name" value="B3 DOMAIN-CONTAINING PROTEIN REM15 ISOFORM X1"/>
    <property type="match status" value="1"/>
</dbReference>
<keyword evidence="8" id="KW-1185">Reference proteome</keyword>
<accession>A0AAD4JD49</accession>
<evidence type="ECO:0000259" key="6">
    <source>
        <dbReference type="PROSITE" id="PS50863"/>
    </source>
</evidence>